<dbReference type="EMBL" id="BNJG01000002">
    <property type="protein sequence ID" value="GHO57664.1"/>
    <property type="molecule type" value="Genomic_DNA"/>
</dbReference>
<sequence>MCFTKDNGPCHKLVTTPEHALVIVATLEDLRKSKQIAEEKGWELSVNDLGDQIRGMEQVLAGLELPADKRPKSWGGRKAINETEH</sequence>
<evidence type="ECO:0000313" key="1">
    <source>
        <dbReference type="EMBL" id="GHO57664.1"/>
    </source>
</evidence>
<gene>
    <name evidence="1" type="ORF">KSB_61390</name>
</gene>
<organism evidence="1 2">
    <name type="scientific">Ktedonobacter robiniae</name>
    <dbReference type="NCBI Taxonomy" id="2778365"/>
    <lineage>
        <taxon>Bacteria</taxon>
        <taxon>Bacillati</taxon>
        <taxon>Chloroflexota</taxon>
        <taxon>Ktedonobacteria</taxon>
        <taxon>Ktedonobacterales</taxon>
        <taxon>Ktedonobacteraceae</taxon>
        <taxon>Ktedonobacter</taxon>
    </lineage>
</organism>
<evidence type="ECO:0000313" key="2">
    <source>
        <dbReference type="Proteomes" id="UP000654345"/>
    </source>
</evidence>
<name>A0ABQ3UXR4_9CHLR</name>
<keyword evidence="2" id="KW-1185">Reference proteome</keyword>
<comment type="caution">
    <text evidence="1">The sequence shown here is derived from an EMBL/GenBank/DDBJ whole genome shotgun (WGS) entry which is preliminary data.</text>
</comment>
<accession>A0ABQ3UXR4</accession>
<proteinExistence type="predicted"/>
<dbReference type="Proteomes" id="UP000654345">
    <property type="component" value="Unassembled WGS sequence"/>
</dbReference>
<reference evidence="1 2" key="1">
    <citation type="journal article" date="2021" name="Int. J. Syst. Evol. Microbiol.">
        <title>Reticulibacter mediterranei gen. nov., sp. nov., within the new family Reticulibacteraceae fam. nov., and Ktedonospora formicarum gen. nov., sp. nov., Ktedonobacter robiniae sp. nov., Dictyobacter formicarum sp. nov. and Dictyobacter arantiisoli sp. nov., belonging to the class Ktedonobacteria.</title>
        <authorList>
            <person name="Yabe S."/>
            <person name="Zheng Y."/>
            <person name="Wang C.M."/>
            <person name="Sakai Y."/>
            <person name="Abe K."/>
            <person name="Yokota A."/>
            <person name="Donadio S."/>
            <person name="Cavaletti L."/>
            <person name="Monciardini P."/>
        </authorList>
    </citation>
    <scope>NUCLEOTIDE SEQUENCE [LARGE SCALE GENOMIC DNA]</scope>
    <source>
        <strain evidence="1 2">SOSP1-30</strain>
    </source>
</reference>
<protein>
    <submittedName>
        <fullName evidence="1">Uncharacterized protein</fullName>
    </submittedName>
</protein>